<dbReference type="Proteomes" id="UP000677918">
    <property type="component" value="Unassembled WGS sequence"/>
</dbReference>
<dbReference type="AlphaFoldDB" id="A0A8J4H6C8"/>
<evidence type="ECO:0000313" key="1">
    <source>
        <dbReference type="EMBL" id="GIQ70616.1"/>
    </source>
</evidence>
<dbReference type="EMBL" id="BOVK01000052">
    <property type="protein sequence ID" value="GIQ70616.1"/>
    <property type="molecule type" value="Genomic_DNA"/>
</dbReference>
<name>A0A8J4H6C8_9BACL</name>
<accession>A0A8J4H6C8</accession>
<protein>
    <submittedName>
        <fullName evidence="1">Uncharacterized protein</fullName>
    </submittedName>
</protein>
<gene>
    <name evidence="1" type="ORF">XYCOK13_34400</name>
</gene>
<reference evidence="1" key="1">
    <citation type="submission" date="2021-04" db="EMBL/GenBank/DDBJ databases">
        <title>Draft genome sequence of Xylanibacillus composti strain K13.</title>
        <authorList>
            <person name="Uke A."/>
            <person name="Chhe C."/>
            <person name="Baramee S."/>
            <person name="Kosugi A."/>
        </authorList>
    </citation>
    <scope>NUCLEOTIDE SEQUENCE</scope>
    <source>
        <strain evidence="1">K13</strain>
    </source>
</reference>
<sequence length="118" mass="12951">MNASRAVDASGKLTAEFAAYTKLTVANRLISQIQGQAPTKTTSMSFEEFMDALEKNTAGKPEYARPVPKTEISNNQIYAQHHGYGNFQQVRFSIIEEAYALGLVDRNGVLISSFDSKG</sequence>
<evidence type="ECO:0000313" key="2">
    <source>
        <dbReference type="Proteomes" id="UP000677918"/>
    </source>
</evidence>
<keyword evidence="2" id="KW-1185">Reference proteome</keyword>
<organism evidence="1 2">
    <name type="scientific">Xylanibacillus composti</name>
    <dbReference type="NCBI Taxonomy" id="1572762"/>
    <lineage>
        <taxon>Bacteria</taxon>
        <taxon>Bacillati</taxon>
        <taxon>Bacillota</taxon>
        <taxon>Bacilli</taxon>
        <taxon>Bacillales</taxon>
        <taxon>Paenibacillaceae</taxon>
        <taxon>Xylanibacillus</taxon>
    </lineage>
</organism>
<comment type="caution">
    <text evidence="1">The sequence shown here is derived from an EMBL/GenBank/DDBJ whole genome shotgun (WGS) entry which is preliminary data.</text>
</comment>
<dbReference type="RefSeq" id="WP_213413432.1">
    <property type="nucleotide sequence ID" value="NZ_BOVK01000052.1"/>
</dbReference>
<proteinExistence type="predicted"/>